<evidence type="ECO:0000313" key="1">
    <source>
        <dbReference type="EMBL" id="AWR20892.1"/>
    </source>
</evidence>
<dbReference type="AlphaFoldDB" id="A0A2Z3S367"/>
<proteinExistence type="predicted"/>
<accession>A0A2Z3S367</accession>
<reference evidence="1 2" key="1">
    <citation type="submission" date="2017-10" db="EMBL/GenBank/DDBJ databases">
        <title>Genome of an Actinobacterium that displays light-enhanced growth.</title>
        <authorList>
            <person name="Maresca J.A."/>
            <person name="Hempel P."/>
            <person name="Shevchenko O."/>
            <person name="Miller K.J."/>
            <person name="Hahn M.W."/>
        </authorList>
    </citation>
    <scope>NUCLEOTIDE SEQUENCE [LARGE SCALE GENOMIC DNA]</scope>
    <source>
        <strain evidence="1 2">MWH-Mo1</strain>
    </source>
</reference>
<protein>
    <submittedName>
        <fullName evidence="1">Uncharacterized protein</fullName>
    </submittedName>
</protein>
<dbReference type="OrthoDB" id="5117449at2"/>
<name>A0A2Z3S367_9MICO</name>
<keyword evidence="2" id="KW-1185">Reference proteome</keyword>
<dbReference type="Proteomes" id="UP000246894">
    <property type="component" value="Chromosome"/>
</dbReference>
<gene>
    <name evidence="1" type="ORF">AURMO_00273</name>
</gene>
<dbReference type="EMBL" id="CP023994">
    <property type="protein sequence ID" value="AWR20892.1"/>
    <property type="molecule type" value="Genomic_DNA"/>
</dbReference>
<sequence>MAFESFAHVPVTEELIWHVWDGEKNGRDGGHRYGLGREGKTEFPEEWDREKVRQSIEEVLHKPQVIRENKGFIICLRQVGMVVVVVRLFRSNKHIYVQKAFPLCGVGVFQNLNGQRIQRPLDLSTLEA</sequence>
<dbReference type="RefSeq" id="WP_110232796.1">
    <property type="nucleotide sequence ID" value="NZ_CP023994.1"/>
</dbReference>
<evidence type="ECO:0000313" key="2">
    <source>
        <dbReference type="Proteomes" id="UP000246894"/>
    </source>
</evidence>
<organism evidence="1 2">
    <name type="scientific">Aurantimicrobium photophilum</name>
    <dbReference type="NCBI Taxonomy" id="1987356"/>
    <lineage>
        <taxon>Bacteria</taxon>
        <taxon>Bacillati</taxon>
        <taxon>Actinomycetota</taxon>
        <taxon>Actinomycetes</taxon>
        <taxon>Micrococcales</taxon>
        <taxon>Microbacteriaceae</taxon>
        <taxon>Aurantimicrobium</taxon>
    </lineage>
</organism>
<dbReference type="KEGG" id="aum:AURMO_00273"/>